<evidence type="ECO:0000313" key="4">
    <source>
        <dbReference type="Proteomes" id="UP001049176"/>
    </source>
</evidence>
<keyword evidence="4" id="KW-1185">Reference proteome</keyword>
<protein>
    <recommendedName>
        <fullName evidence="2">Alpha/beta hydrolase fold-3 domain-containing protein</fullName>
    </recommendedName>
</protein>
<accession>A0A9P7UVH3</accession>
<dbReference type="InterPro" id="IPR029058">
    <property type="entry name" value="AB_hydrolase_fold"/>
</dbReference>
<dbReference type="GO" id="GO:0016787">
    <property type="term" value="F:hydrolase activity"/>
    <property type="evidence" value="ECO:0007669"/>
    <property type="project" value="UniProtKB-KW"/>
</dbReference>
<evidence type="ECO:0000256" key="1">
    <source>
        <dbReference type="ARBA" id="ARBA00022801"/>
    </source>
</evidence>
<dbReference type="OrthoDB" id="408631at2759"/>
<reference evidence="3" key="1">
    <citation type="journal article" date="2021" name="Genome Biol. Evol.">
        <title>The assembled and annotated genome of the fairy-ring fungus Marasmius oreades.</title>
        <authorList>
            <person name="Hiltunen M."/>
            <person name="Ament-Velasquez S.L."/>
            <person name="Johannesson H."/>
        </authorList>
    </citation>
    <scope>NUCLEOTIDE SEQUENCE</scope>
    <source>
        <strain evidence="3">03SP1</strain>
    </source>
</reference>
<dbReference type="PANTHER" id="PTHR48081:SF8">
    <property type="entry name" value="ALPHA_BETA HYDROLASE FOLD-3 DOMAIN-CONTAINING PROTEIN-RELATED"/>
    <property type="match status" value="1"/>
</dbReference>
<name>A0A9P7UVH3_9AGAR</name>
<dbReference type="KEGG" id="more:E1B28_006338"/>
<dbReference type="InterPro" id="IPR013094">
    <property type="entry name" value="AB_hydrolase_3"/>
</dbReference>
<gene>
    <name evidence="3" type="ORF">E1B28_006338</name>
</gene>
<feature type="domain" description="Alpha/beta hydrolase fold-3" evidence="2">
    <location>
        <begin position="40"/>
        <end position="248"/>
    </location>
</feature>
<dbReference type="AlphaFoldDB" id="A0A9P7UVH3"/>
<dbReference type="SUPFAM" id="SSF53474">
    <property type="entry name" value="alpha/beta-Hydrolases"/>
    <property type="match status" value="1"/>
</dbReference>
<comment type="caution">
    <text evidence="3">The sequence shown here is derived from an EMBL/GenBank/DDBJ whole genome shotgun (WGS) entry which is preliminary data.</text>
</comment>
<dbReference type="EMBL" id="CM032183">
    <property type="protein sequence ID" value="KAG7095613.1"/>
    <property type="molecule type" value="Genomic_DNA"/>
</dbReference>
<dbReference type="Proteomes" id="UP001049176">
    <property type="component" value="Chromosome 3"/>
</dbReference>
<dbReference type="InterPro" id="IPR050300">
    <property type="entry name" value="GDXG_lipolytic_enzyme"/>
</dbReference>
<dbReference type="PANTHER" id="PTHR48081">
    <property type="entry name" value="AB HYDROLASE SUPERFAMILY PROTEIN C4A8.06C"/>
    <property type="match status" value="1"/>
</dbReference>
<dbReference type="Gene3D" id="3.40.50.1820">
    <property type="entry name" value="alpha/beta hydrolase"/>
    <property type="match status" value="1"/>
</dbReference>
<dbReference type="RefSeq" id="XP_043012083.1">
    <property type="nucleotide sequence ID" value="XM_043150992.1"/>
</dbReference>
<evidence type="ECO:0000259" key="2">
    <source>
        <dbReference type="Pfam" id="PF07859"/>
    </source>
</evidence>
<organism evidence="3 4">
    <name type="scientific">Marasmius oreades</name>
    <name type="common">fairy-ring Marasmius</name>
    <dbReference type="NCBI Taxonomy" id="181124"/>
    <lineage>
        <taxon>Eukaryota</taxon>
        <taxon>Fungi</taxon>
        <taxon>Dikarya</taxon>
        <taxon>Basidiomycota</taxon>
        <taxon>Agaricomycotina</taxon>
        <taxon>Agaricomycetes</taxon>
        <taxon>Agaricomycetidae</taxon>
        <taxon>Agaricales</taxon>
        <taxon>Marasmiineae</taxon>
        <taxon>Marasmiaceae</taxon>
        <taxon>Marasmius</taxon>
    </lineage>
</organism>
<sequence>MHCANAQNWRRWQIPCPFLVPWRRCVHSSRTSLGVDDPLGWAFGDVHGDDYTLRRLAVDYRLAVINYEYRLAPEHPFPTAPDDCFKAFKYFAANPDLLSADFSKGLIVGGSSAGANLAAVLVHLVRDDPHLKDTPITGQLLVIPALVHPKAYPEKFKSSLLSMEQNKDAPILPKAMIETFYNWYKAVPTDPKTSPLLYPSHEGLPPAYFQICGLDPLRDEGLLYEKILKQVGVRTKLEVYPGVPHGFLSVARDITLGKKYLNDFRLGVEWLLREGLSKQSFLAARG</sequence>
<evidence type="ECO:0000313" key="3">
    <source>
        <dbReference type="EMBL" id="KAG7095613.1"/>
    </source>
</evidence>
<proteinExistence type="predicted"/>
<dbReference type="GeneID" id="66075414"/>
<dbReference type="Pfam" id="PF07859">
    <property type="entry name" value="Abhydrolase_3"/>
    <property type="match status" value="1"/>
</dbReference>
<keyword evidence="1" id="KW-0378">Hydrolase</keyword>